<dbReference type="InterPro" id="IPR003779">
    <property type="entry name" value="CMD-like"/>
</dbReference>
<dbReference type="SUPFAM" id="SSF69118">
    <property type="entry name" value="AhpD-like"/>
    <property type="match status" value="1"/>
</dbReference>
<dbReference type="EMBL" id="QQNH01000009">
    <property type="protein sequence ID" value="RDE09041.1"/>
    <property type="molecule type" value="Genomic_DNA"/>
</dbReference>
<keyword evidence="3" id="KW-1185">Reference proteome</keyword>
<protein>
    <submittedName>
        <fullName evidence="2">Carboxymuconolactone decarboxylase family protein</fullName>
    </submittedName>
</protein>
<evidence type="ECO:0000259" key="1">
    <source>
        <dbReference type="Pfam" id="PF02627"/>
    </source>
</evidence>
<feature type="domain" description="Carboxymuconolactone decarboxylase-like" evidence="1">
    <location>
        <begin position="31"/>
        <end position="99"/>
    </location>
</feature>
<gene>
    <name evidence="2" type="ORF">DVH29_08790</name>
</gene>
<name>A0A369WAE9_9HYPH</name>
<proteinExistence type="predicted"/>
<accession>A0A369WAE9</accession>
<dbReference type="GO" id="GO:0051920">
    <property type="term" value="F:peroxiredoxin activity"/>
    <property type="evidence" value="ECO:0007669"/>
    <property type="project" value="InterPro"/>
</dbReference>
<organism evidence="2 3">
    <name type="scientific">Pelagibacterium lacus</name>
    <dbReference type="NCBI Taxonomy" id="2282655"/>
    <lineage>
        <taxon>Bacteria</taxon>
        <taxon>Pseudomonadati</taxon>
        <taxon>Pseudomonadota</taxon>
        <taxon>Alphaproteobacteria</taxon>
        <taxon>Hyphomicrobiales</taxon>
        <taxon>Devosiaceae</taxon>
        <taxon>Pelagibacterium</taxon>
    </lineage>
</organism>
<evidence type="ECO:0000313" key="3">
    <source>
        <dbReference type="Proteomes" id="UP000253759"/>
    </source>
</evidence>
<dbReference type="PANTHER" id="PTHR34846">
    <property type="entry name" value="4-CARBOXYMUCONOLACTONE DECARBOXYLASE FAMILY PROTEIN (AFU_ORTHOLOGUE AFUA_6G11590)"/>
    <property type="match status" value="1"/>
</dbReference>
<reference evidence="3" key="1">
    <citation type="submission" date="2018-07" db="EMBL/GenBank/DDBJ databases">
        <authorList>
            <person name="Liu B.-T."/>
            <person name="Du Z."/>
        </authorList>
    </citation>
    <scope>NUCLEOTIDE SEQUENCE [LARGE SCALE GENOMIC DNA]</scope>
    <source>
        <strain evidence="3">XYN52</strain>
    </source>
</reference>
<dbReference type="InterPro" id="IPR029032">
    <property type="entry name" value="AhpD-like"/>
</dbReference>
<dbReference type="Pfam" id="PF02627">
    <property type="entry name" value="CMD"/>
    <property type="match status" value="1"/>
</dbReference>
<dbReference type="OrthoDB" id="9129225at2"/>
<dbReference type="Gene3D" id="1.20.1290.10">
    <property type="entry name" value="AhpD-like"/>
    <property type="match status" value="1"/>
</dbReference>
<dbReference type="AlphaFoldDB" id="A0A369WAE9"/>
<dbReference type="PANTHER" id="PTHR34846:SF11">
    <property type="entry name" value="4-CARBOXYMUCONOLACTONE DECARBOXYLASE FAMILY PROTEIN (AFU_ORTHOLOGUE AFUA_6G11590)"/>
    <property type="match status" value="1"/>
</dbReference>
<evidence type="ECO:0000313" key="2">
    <source>
        <dbReference type="EMBL" id="RDE09041.1"/>
    </source>
</evidence>
<dbReference type="Proteomes" id="UP000253759">
    <property type="component" value="Unassembled WGS sequence"/>
</dbReference>
<sequence>MTDEQQAVCEEVLAGPRSRLPAPLRAWLFRPELARRGQSLGAYARYGTCLAPHLSELAILVTARFWGSEYEWHAHKTEALKAGVPPAAIDAIEADAVPDLEDQQSRCVHDLVRELYASRTLSEESYRRGEAILGRDGMIDLVAIAGYYSFVAMTLNVFDIGVPEGAERPFGRGKARAEAL</sequence>
<comment type="caution">
    <text evidence="2">The sequence shown here is derived from an EMBL/GenBank/DDBJ whole genome shotgun (WGS) entry which is preliminary data.</text>
</comment>